<evidence type="ECO:0000256" key="2">
    <source>
        <dbReference type="SAM" id="Phobius"/>
    </source>
</evidence>
<organism evidence="3 4">
    <name type="scientific">Paenibacillus aurantiacus</name>
    <dbReference type="NCBI Taxonomy" id="1936118"/>
    <lineage>
        <taxon>Bacteria</taxon>
        <taxon>Bacillati</taxon>
        <taxon>Bacillota</taxon>
        <taxon>Bacilli</taxon>
        <taxon>Bacillales</taxon>
        <taxon>Paenibacillaceae</taxon>
        <taxon>Paenibacillus</taxon>
    </lineage>
</organism>
<keyword evidence="2" id="KW-0812">Transmembrane</keyword>
<feature type="transmembrane region" description="Helical" evidence="2">
    <location>
        <begin position="55"/>
        <end position="74"/>
    </location>
</feature>
<evidence type="ECO:0008006" key="5">
    <source>
        <dbReference type="Google" id="ProtNLM"/>
    </source>
</evidence>
<protein>
    <recommendedName>
        <fullName evidence="5">DUF4367 domain-containing protein</fullName>
    </recommendedName>
</protein>
<proteinExistence type="predicted"/>
<evidence type="ECO:0000256" key="1">
    <source>
        <dbReference type="SAM" id="MobiDB-lite"/>
    </source>
</evidence>
<evidence type="ECO:0000313" key="4">
    <source>
        <dbReference type="Proteomes" id="UP001589747"/>
    </source>
</evidence>
<feature type="region of interest" description="Disordered" evidence="1">
    <location>
        <begin position="81"/>
        <end position="102"/>
    </location>
</feature>
<name>A0ABV5KUK0_9BACL</name>
<reference evidence="3 4" key="1">
    <citation type="submission" date="2024-09" db="EMBL/GenBank/DDBJ databases">
        <authorList>
            <person name="Sun Q."/>
            <person name="Mori K."/>
        </authorList>
    </citation>
    <scope>NUCLEOTIDE SEQUENCE [LARGE SCALE GENOMIC DNA]</scope>
    <source>
        <strain evidence="3 4">TISTR 2452</strain>
    </source>
</reference>
<keyword evidence="2" id="KW-0472">Membrane</keyword>
<dbReference type="RefSeq" id="WP_377498684.1">
    <property type="nucleotide sequence ID" value="NZ_JBHMDO010000038.1"/>
</dbReference>
<keyword evidence="4" id="KW-1185">Reference proteome</keyword>
<keyword evidence="2" id="KW-1133">Transmembrane helix</keyword>
<dbReference type="Proteomes" id="UP001589747">
    <property type="component" value="Unassembled WGS sequence"/>
</dbReference>
<comment type="caution">
    <text evidence="3">The sequence shown here is derived from an EMBL/GenBank/DDBJ whole genome shotgun (WGS) entry which is preliminary data.</text>
</comment>
<dbReference type="EMBL" id="JBHMDO010000038">
    <property type="protein sequence ID" value="MFB9328915.1"/>
    <property type="molecule type" value="Genomic_DNA"/>
</dbReference>
<sequence length="230" mass="24530">MMDRDQKLRRQFREESDEMLFSGMEMSQQLKRRIRQEAAGEKIERPRSLAKSWKAGAAALAAAVMIVIAVPLVGQPRVPAPADNTAENVPPGQTNGGVAGSDLSRLTTTTLGSIEEAKAAFGEGLRLPADVPQGYALTEMVAVGMPGQPVRDILLTYTSGEQTVTFSASRMAPAYPAELFTKTKVGDADGAIFEQPGMTELFWSVDGVHYGVTGPITGEESMKVAQSAGL</sequence>
<accession>A0ABV5KUK0</accession>
<gene>
    <name evidence="3" type="ORF">ACFFSY_23515</name>
</gene>
<evidence type="ECO:0000313" key="3">
    <source>
        <dbReference type="EMBL" id="MFB9328915.1"/>
    </source>
</evidence>